<keyword evidence="2" id="KW-1185">Reference proteome</keyword>
<protein>
    <submittedName>
        <fullName evidence="1">ROK family protein</fullName>
    </submittedName>
</protein>
<reference evidence="1 2" key="1">
    <citation type="submission" date="2018-06" db="EMBL/GenBank/DDBJ databases">
        <title>Genomic Encyclopedia of Type Strains, Phase IV (KMG-IV): sequencing the most valuable type-strain genomes for metagenomic binning, comparative biology and taxonomic classification.</title>
        <authorList>
            <person name="Goeker M."/>
        </authorList>
    </citation>
    <scope>NUCLEOTIDE SEQUENCE [LARGE SCALE GENOMIC DNA]</scope>
    <source>
        <strain evidence="1 2">DSM 18048</strain>
    </source>
</reference>
<dbReference type="EMBL" id="QJSX01000018">
    <property type="protein sequence ID" value="PYE50425.1"/>
    <property type="molecule type" value="Genomic_DNA"/>
</dbReference>
<dbReference type="OrthoDB" id="59282at2"/>
<dbReference type="InterPro" id="IPR036390">
    <property type="entry name" value="WH_DNA-bd_sf"/>
</dbReference>
<organism evidence="1 2">
    <name type="scientific">Deinococcus yavapaiensis KR-236</name>
    <dbReference type="NCBI Taxonomy" id="694435"/>
    <lineage>
        <taxon>Bacteria</taxon>
        <taxon>Thermotogati</taxon>
        <taxon>Deinococcota</taxon>
        <taxon>Deinococci</taxon>
        <taxon>Deinococcales</taxon>
        <taxon>Deinococcaceae</taxon>
        <taxon>Deinococcus</taxon>
    </lineage>
</organism>
<gene>
    <name evidence="1" type="ORF">DES52_11842</name>
</gene>
<proteinExistence type="predicted"/>
<evidence type="ECO:0000313" key="2">
    <source>
        <dbReference type="Proteomes" id="UP000248326"/>
    </source>
</evidence>
<sequence>MSQPSTLRWRNRSVILGFLLEAERTRSQLAVITGLSKVTVTSIVNDLVLEGIVDELGRSGGQQGRPAGLVGLARRLGTAIGVDVQPQRLTMLASGLREGPTDRRTVDLDGPTNVTKELMSALEAVRLEAPHGPLHFVTLAVPAPVTSNCLAEPNAVPALDDAAIRHWGEATGVEVRFENDANLAAIAEHHDGAAHGADPFAVLLERETGLGVGLFLCGKLYSGQHGRSGELGDVRWPRGNTDVLLETLPPTERHAALAYVLSALGAALDLNLLVVSTRNEDLTPRLRRLLPQTVRVDTAVHGDDGPVRGALLLSVQRARAALLQREGAVKA</sequence>
<evidence type="ECO:0000313" key="1">
    <source>
        <dbReference type="EMBL" id="PYE50425.1"/>
    </source>
</evidence>
<dbReference type="InterPro" id="IPR000600">
    <property type="entry name" value="ROK"/>
</dbReference>
<dbReference type="CDD" id="cd23763">
    <property type="entry name" value="ASKHA_ATPase_ROK"/>
    <property type="match status" value="1"/>
</dbReference>
<dbReference type="AlphaFoldDB" id="A0A318S0A4"/>
<dbReference type="Gene3D" id="3.30.420.40">
    <property type="match status" value="2"/>
</dbReference>
<dbReference type="Proteomes" id="UP000248326">
    <property type="component" value="Unassembled WGS sequence"/>
</dbReference>
<dbReference type="Gene3D" id="1.10.10.10">
    <property type="entry name" value="Winged helix-like DNA-binding domain superfamily/Winged helix DNA-binding domain"/>
    <property type="match status" value="1"/>
</dbReference>
<dbReference type="Pfam" id="PF00480">
    <property type="entry name" value="ROK"/>
    <property type="match status" value="1"/>
</dbReference>
<dbReference type="RefSeq" id="WP_110888384.1">
    <property type="nucleotide sequence ID" value="NZ_QJSX01000018.1"/>
</dbReference>
<dbReference type="InterPro" id="IPR036388">
    <property type="entry name" value="WH-like_DNA-bd_sf"/>
</dbReference>
<dbReference type="InterPro" id="IPR043129">
    <property type="entry name" value="ATPase_NBD"/>
</dbReference>
<dbReference type="PANTHER" id="PTHR18964:SF173">
    <property type="entry name" value="GLUCOKINASE"/>
    <property type="match status" value="1"/>
</dbReference>
<name>A0A318S0A4_9DEIO</name>
<dbReference type="SUPFAM" id="SSF53067">
    <property type="entry name" value="Actin-like ATPase domain"/>
    <property type="match status" value="1"/>
</dbReference>
<accession>A0A318S0A4</accession>
<dbReference type="PANTHER" id="PTHR18964">
    <property type="entry name" value="ROK (REPRESSOR, ORF, KINASE) FAMILY"/>
    <property type="match status" value="1"/>
</dbReference>
<dbReference type="SUPFAM" id="SSF46785">
    <property type="entry name" value="Winged helix' DNA-binding domain"/>
    <property type="match status" value="1"/>
</dbReference>
<comment type="caution">
    <text evidence="1">The sequence shown here is derived from an EMBL/GenBank/DDBJ whole genome shotgun (WGS) entry which is preliminary data.</text>
</comment>